<dbReference type="STRING" id="189381.GCA_900166615_01249"/>
<feature type="transmembrane region" description="Helical" evidence="6">
    <location>
        <begin position="177"/>
        <end position="195"/>
    </location>
</feature>
<comment type="subcellular location">
    <subcellularLocation>
        <location evidence="1">Cell membrane</location>
        <topology evidence="1">Multi-pass membrane protein</topology>
    </subcellularLocation>
</comment>
<dbReference type="InterPro" id="IPR001123">
    <property type="entry name" value="LeuE-type"/>
</dbReference>
<dbReference type="PIRSF" id="PIRSF006324">
    <property type="entry name" value="LeuE"/>
    <property type="match status" value="1"/>
</dbReference>
<dbReference type="GO" id="GO:0015171">
    <property type="term" value="F:amino acid transmembrane transporter activity"/>
    <property type="evidence" value="ECO:0007669"/>
    <property type="project" value="TreeGrafter"/>
</dbReference>
<keyword evidence="2" id="KW-1003">Cell membrane</keyword>
<dbReference type="Pfam" id="PF01810">
    <property type="entry name" value="LysE"/>
    <property type="match status" value="1"/>
</dbReference>
<feature type="transmembrane region" description="Helical" evidence="6">
    <location>
        <begin position="109"/>
        <end position="126"/>
    </location>
</feature>
<evidence type="ECO:0000256" key="4">
    <source>
        <dbReference type="ARBA" id="ARBA00022989"/>
    </source>
</evidence>
<dbReference type="PANTHER" id="PTHR30086">
    <property type="entry name" value="ARGININE EXPORTER PROTEIN ARGO"/>
    <property type="match status" value="1"/>
</dbReference>
<protein>
    <submittedName>
        <fullName evidence="7">Lysine transporter LysE</fullName>
    </submittedName>
</protein>
<dbReference type="AlphaFoldDB" id="A0A0M0G5E1"/>
<feature type="transmembrane region" description="Helical" evidence="6">
    <location>
        <begin position="72"/>
        <end position="89"/>
    </location>
</feature>
<proteinExistence type="predicted"/>
<dbReference type="Proteomes" id="UP000037405">
    <property type="component" value="Unassembled WGS sequence"/>
</dbReference>
<keyword evidence="3 6" id="KW-0812">Transmembrane</keyword>
<feature type="transmembrane region" description="Helical" evidence="6">
    <location>
        <begin position="138"/>
        <end position="165"/>
    </location>
</feature>
<dbReference type="PANTHER" id="PTHR30086:SF20">
    <property type="entry name" value="ARGININE EXPORTER PROTEIN ARGO-RELATED"/>
    <property type="match status" value="1"/>
</dbReference>
<keyword evidence="5 6" id="KW-0472">Membrane</keyword>
<organism evidence="7 8">
    <name type="scientific">Rossellomorea marisflavi</name>
    <dbReference type="NCBI Taxonomy" id="189381"/>
    <lineage>
        <taxon>Bacteria</taxon>
        <taxon>Bacillati</taxon>
        <taxon>Bacillota</taxon>
        <taxon>Bacilli</taxon>
        <taxon>Bacillales</taxon>
        <taxon>Bacillaceae</taxon>
        <taxon>Rossellomorea</taxon>
    </lineage>
</organism>
<sequence length="199" mass="22224">MIIFLLMTLFVVISPGVDTALITKRTISGSKRDGIWMAVGISLGSLGHTIAVTCGLSALLFQSAWAFQTLKWVGALYLIYLGIQSLWVRKHKDEGAQVEPKRSPLTQGLLSNLLNPKVLIFFLTFLPQFVTDTDRAMASFLLMGLTYTLLSLIWFILYVICLHYIREWLLSPIVQRRMEGATGVVLILFGIKLLFTQGG</sequence>
<evidence type="ECO:0000313" key="7">
    <source>
        <dbReference type="EMBL" id="KON84978.1"/>
    </source>
</evidence>
<dbReference type="RefSeq" id="WP_053428579.1">
    <property type="nucleotide sequence ID" value="NZ_LGUE01000004.1"/>
</dbReference>
<reference evidence="8" key="1">
    <citation type="submission" date="2015-07" db="EMBL/GenBank/DDBJ databases">
        <title>Fjat-14235 jcm11544.</title>
        <authorList>
            <person name="Liu B."/>
            <person name="Wang J."/>
            <person name="Zhu Y."/>
            <person name="Liu G."/>
            <person name="Chen Q."/>
            <person name="Chen Z."/>
            <person name="Lan J."/>
            <person name="Che J."/>
            <person name="Ge C."/>
            <person name="Shi H."/>
            <person name="Pan Z."/>
            <person name="Liu X."/>
        </authorList>
    </citation>
    <scope>NUCLEOTIDE SEQUENCE [LARGE SCALE GENOMIC DNA]</scope>
    <source>
        <strain evidence="8">JCM 11544</strain>
    </source>
</reference>
<evidence type="ECO:0000256" key="2">
    <source>
        <dbReference type="ARBA" id="ARBA00022475"/>
    </source>
</evidence>
<feature type="transmembrane region" description="Helical" evidence="6">
    <location>
        <begin position="35"/>
        <end position="60"/>
    </location>
</feature>
<dbReference type="PATRIC" id="fig|189381.12.peg.2718"/>
<gene>
    <name evidence="7" type="ORF">AF331_13335</name>
</gene>
<dbReference type="GO" id="GO:0005886">
    <property type="term" value="C:plasma membrane"/>
    <property type="evidence" value="ECO:0007669"/>
    <property type="project" value="UniProtKB-SubCell"/>
</dbReference>
<evidence type="ECO:0000256" key="1">
    <source>
        <dbReference type="ARBA" id="ARBA00004651"/>
    </source>
</evidence>
<evidence type="ECO:0000256" key="3">
    <source>
        <dbReference type="ARBA" id="ARBA00022692"/>
    </source>
</evidence>
<comment type="caution">
    <text evidence="7">The sequence shown here is derived from an EMBL/GenBank/DDBJ whole genome shotgun (WGS) entry which is preliminary data.</text>
</comment>
<evidence type="ECO:0000256" key="6">
    <source>
        <dbReference type="SAM" id="Phobius"/>
    </source>
</evidence>
<accession>A0A0M0G5E1</accession>
<keyword evidence="8" id="KW-1185">Reference proteome</keyword>
<evidence type="ECO:0000313" key="8">
    <source>
        <dbReference type="Proteomes" id="UP000037405"/>
    </source>
</evidence>
<dbReference type="EMBL" id="LGUE01000004">
    <property type="protein sequence ID" value="KON84978.1"/>
    <property type="molecule type" value="Genomic_DNA"/>
</dbReference>
<name>A0A0M0G5E1_9BACI</name>
<keyword evidence="4 6" id="KW-1133">Transmembrane helix</keyword>
<evidence type="ECO:0000256" key="5">
    <source>
        <dbReference type="ARBA" id="ARBA00023136"/>
    </source>
</evidence>
<dbReference type="OrthoDB" id="9784202at2"/>